<evidence type="ECO:0000259" key="14">
    <source>
        <dbReference type="PROSITE" id="PS50109"/>
    </source>
</evidence>
<dbReference type="GO" id="GO:0000155">
    <property type="term" value="F:phosphorelay sensor kinase activity"/>
    <property type="evidence" value="ECO:0007669"/>
    <property type="project" value="InterPro"/>
</dbReference>
<keyword evidence="4" id="KW-0597">Phosphoprotein</keyword>
<evidence type="ECO:0000256" key="11">
    <source>
        <dbReference type="ARBA" id="ARBA00023306"/>
    </source>
</evidence>
<dbReference type="InterPro" id="IPR036890">
    <property type="entry name" value="HATPase_C_sf"/>
</dbReference>
<evidence type="ECO:0000256" key="13">
    <source>
        <dbReference type="SAM" id="Phobius"/>
    </source>
</evidence>
<organism evidence="15 16">
    <name type="scientific">Skermanella stibiiresistens SB22</name>
    <dbReference type="NCBI Taxonomy" id="1385369"/>
    <lineage>
        <taxon>Bacteria</taxon>
        <taxon>Pseudomonadati</taxon>
        <taxon>Pseudomonadota</taxon>
        <taxon>Alphaproteobacteria</taxon>
        <taxon>Rhodospirillales</taxon>
        <taxon>Azospirillaceae</taxon>
        <taxon>Skermanella</taxon>
    </lineage>
</organism>
<gene>
    <name evidence="15" type="ORF">N825_02300</name>
</gene>
<dbReference type="InterPro" id="IPR036097">
    <property type="entry name" value="HisK_dim/P_sf"/>
</dbReference>
<dbReference type="GO" id="GO:0005524">
    <property type="term" value="F:ATP binding"/>
    <property type="evidence" value="ECO:0007669"/>
    <property type="project" value="UniProtKB-KW"/>
</dbReference>
<dbReference type="GO" id="GO:0005886">
    <property type="term" value="C:plasma membrane"/>
    <property type="evidence" value="ECO:0007669"/>
    <property type="project" value="TreeGrafter"/>
</dbReference>
<keyword evidence="5" id="KW-0808">Transferase</keyword>
<feature type="domain" description="Histidine kinase" evidence="14">
    <location>
        <begin position="229"/>
        <end position="451"/>
    </location>
</feature>
<keyword evidence="13" id="KW-0812">Transmembrane</keyword>
<dbReference type="CDD" id="cd00082">
    <property type="entry name" value="HisKA"/>
    <property type="match status" value="1"/>
</dbReference>
<keyword evidence="11" id="KW-0131">Cell cycle</keyword>
<protein>
    <recommendedName>
        <fullName evidence="3">histidine kinase</fullName>
        <ecNumber evidence="3">2.7.13.3</ecNumber>
    </recommendedName>
</protein>
<evidence type="ECO:0000256" key="4">
    <source>
        <dbReference type="ARBA" id="ARBA00022553"/>
    </source>
</evidence>
<dbReference type="EC" id="2.7.13.3" evidence="3"/>
<evidence type="ECO:0000256" key="5">
    <source>
        <dbReference type="ARBA" id="ARBA00022679"/>
    </source>
</evidence>
<dbReference type="Gene3D" id="1.10.287.130">
    <property type="match status" value="1"/>
</dbReference>
<accession>W9HDB5</accession>
<reference evidence="15 16" key="1">
    <citation type="submission" date="2013-08" db="EMBL/GenBank/DDBJ databases">
        <title>The genome sequence of Skermanella stibiiresistens.</title>
        <authorList>
            <person name="Zhu W."/>
            <person name="Wang G."/>
        </authorList>
    </citation>
    <scope>NUCLEOTIDE SEQUENCE [LARGE SCALE GENOMIC DNA]</scope>
    <source>
        <strain evidence="15 16">SB22</strain>
    </source>
</reference>
<dbReference type="PRINTS" id="PR00344">
    <property type="entry name" value="BCTRLSENSOR"/>
</dbReference>
<keyword evidence="13" id="KW-1133">Transmembrane helix</keyword>
<evidence type="ECO:0000313" key="16">
    <source>
        <dbReference type="Proteomes" id="UP000019486"/>
    </source>
</evidence>
<dbReference type="RefSeq" id="WP_051511419.1">
    <property type="nucleotide sequence ID" value="NZ_AVFL01000001.1"/>
</dbReference>
<dbReference type="SUPFAM" id="SSF55874">
    <property type="entry name" value="ATPase domain of HSP90 chaperone/DNA topoisomerase II/histidine kinase"/>
    <property type="match status" value="1"/>
</dbReference>
<evidence type="ECO:0000256" key="1">
    <source>
        <dbReference type="ARBA" id="ARBA00000085"/>
    </source>
</evidence>
<dbReference type="PANTHER" id="PTHR43047">
    <property type="entry name" value="TWO-COMPONENT HISTIDINE PROTEIN KINASE"/>
    <property type="match status" value="1"/>
</dbReference>
<keyword evidence="7 15" id="KW-0418">Kinase</keyword>
<keyword evidence="10 13" id="KW-0472">Membrane</keyword>
<dbReference type="InterPro" id="IPR003594">
    <property type="entry name" value="HATPase_dom"/>
</dbReference>
<dbReference type="STRING" id="1385369.N825_02300"/>
<sequence>MDETTVFTQMERSVRRLALVLGIIIAIIVPSGYGLVDFRDQVAYRQFQARLAALKLSEYAYIQGSAWRFAKNRLEELIDFVILPGDDVRQLVFDQKGNLIFARGESPPGPKLVRSHAIVMGAEPAGTLVVEASLYPLISEVSILALFGLGLGAAVYLSANLLPLRALRRAVAELESTQESLRGQITINQVALTTAREQTIVAEETAQALESALRQAELANRTKSEFLANMSHELRTPLNAIIGFSEMMVARIFGPIGECHYAGYAQDIHESGKLLLNIINDILDLSKIEAGRLELRLENIELGEIIEPCQRLIAERVEIADLRVVVDAQDLERLTIHADPTKLKQVLLNLLSNAVKFTPRGGTVTVAVRRLNDDSISLSVSDTGIGMTAHDLALAMQPFRQVDNSHTRKYQGTGLGLPLAKALAELHGGQLRVASMPGIGTTVTVLLPIAAKVAAAA</sequence>
<evidence type="ECO:0000256" key="9">
    <source>
        <dbReference type="ARBA" id="ARBA00023012"/>
    </source>
</evidence>
<name>W9HDB5_9PROT</name>
<dbReference type="PANTHER" id="PTHR43047:SF63">
    <property type="entry name" value="HISTIDINE KINASE"/>
    <property type="match status" value="1"/>
</dbReference>
<feature type="transmembrane region" description="Helical" evidence="13">
    <location>
        <begin position="17"/>
        <end position="36"/>
    </location>
</feature>
<keyword evidence="16" id="KW-1185">Reference proteome</keyword>
<dbReference type="PROSITE" id="PS50109">
    <property type="entry name" value="HIS_KIN"/>
    <property type="match status" value="1"/>
</dbReference>
<dbReference type="FunFam" id="3.30.565.10:FF:000010">
    <property type="entry name" value="Sensor histidine kinase RcsC"/>
    <property type="match status" value="1"/>
</dbReference>
<dbReference type="GO" id="GO:0009927">
    <property type="term" value="F:histidine phosphotransfer kinase activity"/>
    <property type="evidence" value="ECO:0007669"/>
    <property type="project" value="TreeGrafter"/>
</dbReference>
<comment type="catalytic activity">
    <reaction evidence="1">
        <text>ATP + protein L-histidine = ADP + protein N-phospho-L-histidine.</text>
        <dbReference type="EC" id="2.7.13.3"/>
    </reaction>
</comment>
<dbReference type="OrthoDB" id="8477705at2"/>
<keyword evidence="12" id="KW-0175">Coiled coil</keyword>
<proteinExistence type="predicted"/>
<evidence type="ECO:0000256" key="7">
    <source>
        <dbReference type="ARBA" id="ARBA00022777"/>
    </source>
</evidence>
<keyword evidence="9" id="KW-0902">Two-component regulatory system</keyword>
<dbReference type="AlphaFoldDB" id="W9HDB5"/>
<evidence type="ECO:0000313" key="15">
    <source>
        <dbReference type="EMBL" id="EWY42711.1"/>
    </source>
</evidence>
<dbReference type="Proteomes" id="UP000019486">
    <property type="component" value="Unassembled WGS sequence"/>
</dbReference>
<evidence type="ECO:0000256" key="3">
    <source>
        <dbReference type="ARBA" id="ARBA00012438"/>
    </source>
</evidence>
<dbReference type="FunFam" id="1.10.287.130:FF:000038">
    <property type="entry name" value="Sensory transduction histidine kinase"/>
    <property type="match status" value="1"/>
</dbReference>
<dbReference type="Pfam" id="PF00512">
    <property type="entry name" value="HisKA"/>
    <property type="match status" value="1"/>
</dbReference>
<dbReference type="SMART" id="SM00387">
    <property type="entry name" value="HATPase_c"/>
    <property type="match status" value="1"/>
</dbReference>
<dbReference type="Gene3D" id="3.30.565.10">
    <property type="entry name" value="Histidine kinase-like ATPase, C-terminal domain"/>
    <property type="match status" value="1"/>
</dbReference>
<dbReference type="InterPro" id="IPR003661">
    <property type="entry name" value="HisK_dim/P_dom"/>
</dbReference>
<evidence type="ECO:0000256" key="6">
    <source>
        <dbReference type="ARBA" id="ARBA00022741"/>
    </source>
</evidence>
<keyword evidence="8" id="KW-0067">ATP-binding</keyword>
<evidence type="ECO:0000256" key="12">
    <source>
        <dbReference type="SAM" id="Coils"/>
    </source>
</evidence>
<feature type="coiled-coil region" evidence="12">
    <location>
        <begin position="164"/>
        <end position="222"/>
    </location>
</feature>
<dbReference type="EMBL" id="AVFL01000001">
    <property type="protein sequence ID" value="EWY42711.1"/>
    <property type="molecule type" value="Genomic_DNA"/>
</dbReference>
<keyword evidence="6" id="KW-0547">Nucleotide-binding</keyword>
<dbReference type="InterPro" id="IPR005467">
    <property type="entry name" value="His_kinase_dom"/>
</dbReference>
<dbReference type="CDD" id="cd16922">
    <property type="entry name" value="HATPase_EvgS-ArcB-TorS-like"/>
    <property type="match status" value="1"/>
</dbReference>
<evidence type="ECO:0000256" key="2">
    <source>
        <dbReference type="ARBA" id="ARBA00004370"/>
    </source>
</evidence>
<dbReference type="InterPro" id="IPR004358">
    <property type="entry name" value="Sig_transdc_His_kin-like_C"/>
</dbReference>
<dbReference type="SMART" id="SM00388">
    <property type="entry name" value="HisKA"/>
    <property type="match status" value="1"/>
</dbReference>
<comment type="subcellular location">
    <subcellularLocation>
        <location evidence="2">Membrane</location>
    </subcellularLocation>
</comment>
<evidence type="ECO:0000256" key="8">
    <source>
        <dbReference type="ARBA" id="ARBA00022840"/>
    </source>
</evidence>
<dbReference type="Pfam" id="PF02518">
    <property type="entry name" value="HATPase_c"/>
    <property type="match status" value="1"/>
</dbReference>
<evidence type="ECO:0000256" key="10">
    <source>
        <dbReference type="ARBA" id="ARBA00023136"/>
    </source>
</evidence>
<comment type="caution">
    <text evidence="15">The sequence shown here is derived from an EMBL/GenBank/DDBJ whole genome shotgun (WGS) entry which is preliminary data.</text>
</comment>
<dbReference type="SUPFAM" id="SSF47384">
    <property type="entry name" value="Homodimeric domain of signal transducing histidine kinase"/>
    <property type="match status" value="1"/>
</dbReference>